<dbReference type="Proteomes" id="UP000298663">
    <property type="component" value="Unassembled WGS sequence"/>
</dbReference>
<dbReference type="AlphaFoldDB" id="A0A4U5NZ23"/>
<accession>A0A4U5NZ23</accession>
<evidence type="ECO:0000313" key="2">
    <source>
        <dbReference type="Proteomes" id="UP000298663"/>
    </source>
</evidence>
<organism evidence="1 2">
    <name type="scientific">Steinernema carpocapsae</name>
    <name type="common">Entomopathogenic nematode</name>
    <dbReference type="NCBI Taxonomy" id="34508"/>
    <lineage>
        <taxon>Eukaryota</taxon>
        <taxon>Metazoa</taxon>
        <taxon>Ecdysozoa</taxon>
        <taxon>Nematoda</taxon>
        <taxon>Chromadorea</taxon>
        <taxon>Rhabditida</taxon>
        <taxon>Tylenchina</taxon>
        <taxon>Panagrolaimomorpha</taxon>
        <taxon>Strongyloidoidea</taxon>
        <taxon>Steinernematidae</taxon>
        <taxon>Steinernema</taxon>
    </lineage>
</organism>
<comment type="caution">
    <text evidence="1">The sequence shown here is derived from an EMBL/GenBank/DDBJ whole genome shotgun (WGS) entry which is preliminary data.</text>
</comment>
<name>A0A4U5NZ23_STECR</name>
<keyword evidence="2" id="KW-1185">Reference proteome</keyword>
<sequence length="123" mass="14481">MRLDTGDINTNRISVQNSTFSPIYSFICEYRFKTFYCEQNNIISVSSIVIFHLNDVFRSGVQKKRNVTEAFNKTKAFLKRWPRMMRRALRRAAAIRGTPATNHALRGCVERMRRRVKAFDTRN</sequence>
<evidence type="ECO:0000313" key="1">
    <source>
        <dbReference type="EMBL" id="TKR88868.1"/>
    </source>
</evidence>
<reference evidence="1 2" key="2">
    <citation type="journal article" date="2019" name="G3 (Bethesda)">
        <title>Hybrid Assembly of the Genome of the Entomopathogenic Nematode Steinernema carpocapsae Identifies the X-Chromosome.</title>
        <authorList>
            <person name="Serra L."/>
            <person name="Macchietto M."/>
            <person name="Macias-Munoz A."/>
            <person name="McGill C.J."/>
            <person name="Rodriguez I.M."/>
            <person name="Rodriguez B."/>
            <person name="Murad R."/>
            <person name="Mortazavi A."/>
        </authorList>
    </citation>
    <scope>NUCLEOTIDE SEQUENCE [LARGE SCALE GENOMIC DNA]</scope>
    <source>
        <strain evidence="1 2">ALL</strain>
    </source>
</reference>
<dbReference type="EMBL" id="AZBU02000003">
    <property type="protein sequence ID" value="TKR88868.1"/>
    <property type="molecule type" value="Genomic_DNA"/>
</dbReference>
<gene>
    <name evidence="1" type="ORF">L596_013043</name>
</gene>
<proteinExistence type="predicted"/>
<reference evidence="1 2" key="1">
    <citation type="journal article" date="2015" name="Genome Biol.">
        <title>Comparative genomics of Steinernema reveals deeply conserved gene regulatory networks.</title>
        <authorList>
            <person name="Dillman A.R."/>
            <person name="Macchietto M."/>
            <person name="Porter C.F."/>
            <person name="Rogers A."/>
            <person name="Williams B."/>
            <person name="Antoshechkin I."/>
            <person name="Lee M.M."/>
            <person name="Goodwin Z."/>
            <person name="Lu X."/>
            <person name="Lewis E.E."/>
            <person name="Goodrich-Blair H."/>
            <person name="Stock S.P."/>
            <person name="Adams B.J."/>
            <person name="Sternberg P.W."/>
            <person name="Mortazavi A."/>
        </authorList>
    </citation>
    <scope>NUCLEOTIDE SEQUENCE [LARGE SCALE GENOMIC DNA]</scope>
    <source>
        <strain evidence="1 2">ALL</strain>
    </source>
</reference>
<protein>
    <submittedName>
        <fullName evidence="1">Uncharacterized protein</fullName>
    </submittedName>
</protein>